<reference evidence="7 8" key="1">
    <citation type="journal article" date="2013" name="Curr. Biol.">
        <title>The Genome of the Foraminiferan Reticulomyxa filosa.</title>
        <authorList>
            <person name="Glockner G."/>
            <person name="Hulsmann N."/>
            <person name="Schleicher M."/>
            <person name="Noegel A.A."/>
            <person name="Eichinger L."/>
            <person name="Gallinger C."/>
            <person name="Pawlowski J."/>
            <person name="Sierra R."/>
            <person name="Euteneuer U."/>
            <person name="Pillet L."/>
            <person name="Moustafa A."/>
            <person name="Platzer M."/>
            <person name="Groth M."/>
            <person name="Szafranski K."/>
            <person name="Schliwa M."/>
        </authorList>
    </citation>
    <scope>NUCLEOTIDE SEQUENCE [LARGE SCALE GENOMIC DNA]</scope>
</reference>
<evidence type="ECO:0000256" key="1">
    <source>
        <dbReference type="ARBA" id="ARBA00022723"/>
    </source>
</evidence>
<protein>
    <recommendedName>
        <fullName evidence="6">RanBP2-type domain-containing protein</fullName>
    </recommendedName>
</protein>
<evidence type="ECO:0000256" key="2">
    <source>
        <dbReference type="ARBA" id="ARBA00022771"/>
    </source>
</evidence>
<feature type="compositionally biased region" description="Polar residues" evidence="5">
    <location>
        <begin position="126"/>
        <end position="140"/>
    </location>
</feature>
<feature type="domain" description="RanBP2-type" evidence="6">
    <location>
        <begin position="83"/>
        <end position="112"/>
    </location>
</feature>
<dbReference type="Proteomes" id="UP000023152">
    <property type="component" value="Unassembled WGS sequence"/>
</dbReference>
<dbReference type="InterPro" id="IPR001876">
    <property type="entry name" value="Znf_RanBP2"/>
</dbReference>
<evidence type="ECO:0000313" key="7">
    <source>
        <dbReference type="EMBL" id="ETO36051.1"/>
    </source>
</evidence>
<sequence>MCVCVCIYIHFEKKKNKEKSETKSEEKKGPCTGSQNGNNVDRVCNDRKRDRKDTLDTYLGFEKQKAAVDDDHSFKKRRLNDNSTDTWNCTTCYHINESCAVLCACCQSSKAQLDKTQRIETAVVTTNPLNTNHSHQNNCTNKNIPSSSSASQPNPSASKQPSNLDNTLFTPELDRRCNPFRITAEQTLKDLFPEMFISSTNPCFPENNKTGECLTK</sequence>
<evidence type="ECO:0000256" key="3">
    <source>
        <dbReference type="ARBA" id="ARBA00022833"/>
    </source>
</evidence>
<proteinExistence type="predicted"/>
<dbReference type="AlphaFoldDB" id="X6PCV6"/>
<dbReference type="PROSITE" id="PS50199">
    <property type="entry name" value="ZF_RANBP2_2"/>
    <property type="match status" value="1"/>
</dbReference>
<dbReference type="PROSITE" id="PS01358">
    <property type="entry name" value="ZF_RANBP2_1"/>
    <property type="match status" value="1"/>
</dbReference>
<feature type="region of interest" description="Disordered" evidence="5">
    <location>
        <begin position="126"/>
        <end position="170"/>
    </location>
</feature>
<accession>X6PCV6</accession>
<name>X6PCV6_RETFI</name>
<keyword evidence="1" id="KW-0479">Metal-binding</keyword>
<comment type="caution">
    <text evidence="7">The sequence shown here is derived from an EMBL/GenBank/DDBJ whole genome shotgun (WGS) entry which is preliminary data.</text>
</comment>
<feature type="compositionally biased region" description="Basic and acidic residues" evidence="5">
    <location>
        <begin position="18"/>
        <end position="29"/>
    </location>
</feature>
<keyword evidence="3" id="KW-0862">Zinc</keyword>
<evidence type="ECO:0000259" key="6">
    <source>
        <dbReference type="PROSITE" id="PS50199"/>
    </source>
</evidence>
<gene>
    <name evidence="7" type="ORF">RFI_01010</name>
</gene>
<evidence type="ECO:0000256" key="4">
    <source>
        <dbReference type="PROSITE-ProRule" id="PRU00322"/>
    </source>
</evidence>
<dbReference type="GO" id="GO:0008270">
    <property type="term" value="F:zinc ion binding"/>
    <property type="evidence" value="ECO:0007669"/>
    <property type="project" value="UniProtKB-KW"/>
</dbReference>
<feature type="region of interest" description="Disordered" evidence="5">
    <location>
        <begin position="18"/>
        <end position="46"/>
    </location>
</feature>
<feature type="compositionally biased region" description="Low complexity" evidence="5">
    <location>
        <begin position="141"/>
        <end position="163"/>
    </location>
</feature>
<evidence type="ECO:0000313" key="8">
    <source>
        <dbReference type="Proteomes" id="UP000023152"/>
    </source>
</evidence>
<keyword evidence="8" id="KW-1185">Reference proteome</keyword>
<evidence type="ECO:0000256" key="5">
    <source>
        <dbReference type="SAM" id="MobiDB-lite"/>
    </source>
</evidence>
<dbReference type="EMBL" id="ASPP01001046">
    <property type="protein sequence ID" value="ETO36051.1"/>
    <property type="molecule type" value="Genomic_DNA"/>
</dbReference>
<organism evidence="7 8">
    <name type="scientific">Reticulomyxa filosa</name>
    <dbReference type="NCBI Taxonomy" id="46433"/>
    <lineage>
        <taxon>Eukaryota</taxon>
        <taxon>Sar</taxon>
        <taxon>Rhizaria</taxon>
        <taxon>Retaria</taxon>
        <taxon>Foraminifera</taxon>
        <taxon>Monothalamids</taxon>
        <taxon>Reticulomyxidae</taxon>
        <taxon>Reticulomyxa</taxon>
    </lineage>
</organism>
<keyword evidence="2 4" id="KW-0863">Zinc-finger</keyword>